<keyword evidence="2" id="KW-1185">Reference proteome</keyword>
<comment type="caution">
    <text evidence="1">The sequence shown here is derived from an EMBL/GenBank/DDBJ whole genome shotgun (WGS) entry which is preliminary data.</text>
</comment>
<dbReference type="AlphaFoldDB" id="A0AAV7NDY5"/>
<reference evidence="1" key="1">
    <citation type="journal article" date="2022" name="bioRxiv">
        <title>Sequencing and chromosome-scale assembly of the giantPleurodeles waltlgenome.</title>
        <authorList>
            <person name="Brown T."/>
            <person name="Elewa A."/>
            <person name="Iarovenko S."/>
            <person name="Subramanian E."/>
            <person name="Araus A.J."/>
            <person name="Petzold A."/>
            <person name="Susuki M."/>
            <person name="Suzuki K.-i.T."/>
            <person name="Hayashi T."/>
            <person name="Toyoda A."/>
            <person name="Oliveira C."/>
            <person name="Osipova E."/>
            <person name="Leigh N.D."/>
            <person name="Simon A."/>
            <person name="Yun M.H."/>
        </authorList>
    </citation>
    <scope>NUCLEOTIDE SEQUENCE</scope>
    <source>
        <strain evidence="1">20211129_DDA</strain>
        <tissue evidence="1">Liver</tissue>
    </source>
</reference>
<protein>
    <submittedName>
        <fullName evidence="1">Uncharacterized protein</fullName>
    </submittedName>
</protein>
<evidence type="ECO:0000313" key="1">
    <source>
        <dbReference type="EMBL" id="KAJ1113379.1"/>
    </source>
</evidence>
<proteinExistence type="predicted"/>
<accession>A0AAV7NDY5</accession>
<evidence type="ECO:0000313" key="2">
    <source>
        <dbReference type="Proteomes" id="UP001066276"/>
    </source>
</evidence>
<gene>
    <name evidence="1" type="ORF">NDU88_001625</name>
</gene>
<sequence>MQQVCGVRSCCADVYDPINRACDVKAGVEDAMCSTGDAFFLKSSAASLKKFGIIVEAAINQGCEDLLQGSLAHR</sequence>
<feature type="non-terminal residue" evidence="1">
    <location>
        <position position="74"/>
    </location>
</feature>
<name>A0AAV7NDY5_PLEWA</name>
<organism evidence="1 2">
    <name type="scientific">Pleurodeles waltl</name>
    <name type="common">Iberian ribbed newt</name>
    <dbReference type="NCBI Taxonomy" id="8319"/>
    <lineage>
        <taxon>Eukaryota</taxon>
        <taxon>Metazoa</taxon>
        <taxon>Chordata</taxon>
        <taxon>Craniata</taxon>
        <taxon>Vertebrata</taxon>
        <taxon>Euteleostomi</taxon>
        <taxon>Amphibia</taxon>
        <taxon>Batrachia</taxon>
        <taxon>Caudata</taxon>
        <taxon>Salamandroidea</taxon>
        <taxon>Salamandridae</taxon>
        <taxon>Pleurodelinae</taxon>
        <taxon>Pleurodeles</taxon>
    </lineage>
</organism>
<dbReference type="Proteomes" id="UP001066276">
    <property type="component" value="Chromosome 8"/>
</dbReference>
<dbReference type="EMBL" id="JANPWB010000012">
    <property type="protein sequence ID" value="KAJ1113379.1"/>
    <property type="molecule type" value="Genomic_DNA"/>
</dbReference>